<keyword evidence="3" id="KW-1185">Reference proteome</keyword>
<dbReference type="EMBL" id="JBBMFC010000006">
    <property type="protein sequence ID" value="MEQ2578083.1"/>
    <property type="molecule type" value="Genomic_DNA"/>
</dbReference>
<feature type="compositionally biased region" description="Acidic residues" evidence="1">
    <location>
        <begin position="137"/>
        <end position="173"/>
    </location>
</feature>
<proteinExistence type="predicted"/>
<protein>
    <submittedName>
        <fullName evidence="2">Uncharacterized protein</fullName>
    </submittedName>
</protein>
<gene>
    <name evidence="2" type="ORF">WMO62_04390</name>
</gene>
<organism evidence="2 3">
    <name type="scientific">Hominiventricola aquisgranensis</name>
    <dbReference type="NCBI Taxonomy" id="3133164"/>
    <lineage>
        <taxon>Bacteria</taxon>
        <taxon>Bacillati</taxon>
        <taxon>Bacillota</taxon>
        <taxon>Clostridia</taxon>
        <taxon>Lachnospirales</taxon>
        <taxon>Lachnospiraceae</taxon>
        <taxon>Hominiventricola</taxon>
    </lineage>
</organism>
<dbReference type="Proteomes" id="UP001470288">
    <property type="component" value="Unassembled WGS sequence"/>
</dbReference>
<evidence type="ECO:0000313" key="2">
    <source>
        <dbReference type="EMBL" id="MEQ2578083.1"/>
    </source>
</evidence>
<reference evidence="2 3" key="1">
    <citation type="submission" date="2024-03" db="EMBL/GenBank/DDBJ databases">
        <title>Human intestinal bacterial collection.</title>
        <authorList>
            <person name="Pauvert C."/>
            <person name="Hitch T.C.A."/>
            <person name="Clavel T."/>
        </authorList>
    </citation>
    <scope>NUCLEOTIDE SEQUENCE [LARGE SCALE GENOMIC DNA]</scope>
    <source>
        <strain evidence="2 3">CLA-AA-H78B</strain>
    </source>
</reference>
<accession>A0ABV1HZI7</accession>
<dbReference type="RefSeq" id="WP_349143931.1">
    <property type="nucleotide sequence ID" value="NZ_JBBMFC010000006.1"/>
</dbReference>
<name>A0ABV1HZI7_9FIRM</name>
<feature type="region of interest" description="Disordered" evidence="1">
    <location>
        <begin position="137"/>
        <end position="186"/>
    </location>
</feature>
<sequence length="186" mass="20644">MGDYEQMEMDIRLDSERNLKDNLVKVIQFTYNNQERERKLTGDDLGTVRNKHEGYGIAAEAHSRIQNCEKDLKNGMGDYLAKLQVEGDEAIKECSRLYDAALNVAMNAIIMAADMTRILNDLYYGTGSKKTPLEEAFDAAEEESGDGFEEAGEADAEASEMQDEEVTTNEENGECGACESTEEGEA</sequence>
<comment type="caution">
    <text evidence="2">The sequence shown here is derived from an EMBL/GenBank/DDBJ whole genome shotgun (WGS) entry which is preliminary data.</text>
</comment>
<evidence type="ECO:0000256" key="1">
    <source>
        <dbReference type="SAM" id="MobiDB-lite"/>
    </source>
</evidence>
<evidence type="ECO:0000313" key="3">
    <source>
        <dbReference type="Proteomes" id="UP001470288"/>
    </source>
</evidence>